<evidence type="ECO:0000313" key="2">
    <source>
        <dbReference type="Proteomes" id="UP000295511"/>
    </source>
</evidence>
<accession>A0A4R5KAW4</accession>
<gene>
    <name evidence="1" type="ORF">E1809_18685</name>
</gene>
<dbReference type="SUPFAM" id="SSF54909">
    <property type="entry name" value="Dimeric alpha+beta barrel"/>
    <property type="match status" value="1"/>
</dbReference>
<dbReference type="AlphaFoldDB" id="A0A4R5KAW4"/>
<evidence type="ECO:0000313" key="1">
    <source>
        <dbReference type="EMBL" id="TDF92269.1"/>
    </source>
</evidence>
<comment type="caution">
    <text evidence="1">The sequence shown here is derived from an EMBL/GenBank/DDBJ whole genome shotgun (WGS) entry which is preliminary data.</text>
</comment>
<dbReference type="EMBL" id="SMRU01000024">
    <property type="protein sequence ID" value="TDF92269.1"/>
    <property type="molecule type" value="Genomic_DNA"/>
</dbReference>
<dbReference type="InterPro" id="IPR011008">
    <property type="entry name" value="Dimeric_a/b-barrel"/>
</dbReference>
<reference evidence="1 2" key="1">
    <citation type="submission" date="2019-03" db="EMBL/GenBank/DDBJ databases">
        <title>Whole genome sequence of Arthrobacter sp JH1-1.</title>
        <authorList>
            <person name="Trinh H.N."/>
        </authorList>
    </citation>
    <scope>NUCLEOTIDE SEQUENCE [LARGE SCALE GENOMIC DNA]</scope>
    <source>
        <strain evidence="1 2">JH1-1</strain>
    </source>
</reference>
<name>A0A4R5KAW4_9MICC</name>
<keyword evidence="2" id="KW-1185">Reference proteome</keyword>
<proteinExistence type="predicted"/>
<organism evidence="1 2">
    <name type="scientific">Arthrobacter terricola</name>
    <dbReference type="NCBI Taxonomy" id="2547396"/>
    <lineage>
        <taxon>Bacteria</taxon>
        <taxon>Bacillati</taxon>
        <taxon>Actinomycetota</taxon>
        <taxon>Actinomycetes</taxon>
        <taxon>Micrococcales</taxon>
        <taxon>Micrococcaceae</taxon>
        <taxon>Arthrobacter</taxon>
    </lineage>
</organism>
<dbReference type="OrthoDB" id="3631099at2"/>
<dbReference type="Gene3D" id="3.30.70.1060">
    <property type="entry name" value="Dimeric alpha+beta barrel"/>
    <property type="match status" value="1"/>
</dbReference>
<sequence>MSKFVFIYHAPMTPAEAAPPAPEDMAAVMDQWNAWAGKVGSGMVDFGTPLANGVRVSAGGATAPSQREVAGYSIIEADSLDAAVELAKVHPHLNMPGGCEIEVHEAQQIPGM</sequence>
<dbReference type="Proteomes" id="UP000295511">
    <property type="component" value="Unassembled WGS sequence"/>
</dbReference>
<protein>
    <recommendedName>
        <fullName evidence="3">YCII-related domain-containing protein</fullName>
    </recommendedName>
</protein>
<dbReference type="RefSeq" id="WP_133205743.1">
    <property type="nucleotide sequence ID" value="NZ_SMRU01000024.1"/>
</dbReference>
<evidence type="ECO:0008006" key="3">
    <source>
        <dbReference type="Google" id="ProtNLM"/>
    </source>
</evidence>